<keyword evidence="9" id="KW-1185">Reference proteome</keyword>
<dbReference type="PANTHER" id="PTHR34820">
    <property type="entry name" value="INNER MEMBRANE PROTEIN YEBZ"/>
    <property type="match status" value="1"/>
</dbReference>
<evidence type="ECO:0000256" key="2">
    <source>
        <dbReference type="ARBA" id="ARBA00022723"/>
    </source>
</evidence>
<evidence type="ECO:0000256" key="3">
    <source>
        <dbReference type="ARBA" id="ARBA00022729"/>
    </source>
</evidence>
<dbReference type="RefSeq" id="WP_170070143.1">
    <property type="nucleotide sequence ID" value="NZ_PVTI01000006.1"/>
</dbReference>
<dbReference type="PANTHER" id="PTHR34820:SF4">
    <property type="entry name" value="INNER MEMBRANE PROTEIN YEBZ"/>
    <property type="match status" value="1"/>
</dbReference>
<dbReference type="EMBL" id="PVTI01000006">
    <property type="protein sequence ID" value="PRY61350.1"/>
    <property type="molecule type" value="Genomic_DNA"/>
</dbReference>
<feature type="region of interest" description="Disordered" evidence="5">
    <location>
        <begin position="117"/>
        <end position="175"/>
    </location>
</feature>
<name>A0A2T0UTV8_9MICO</name>
<dbReference type="GO" id="GO:0005886">
    <property type="term" value="C:plasma membrane"/>
    <property type="evidence" value="ECO:0007669"/>
    <property type="project" value="TreeGrafter"/>
</dbReference>
<proteinExistence type="predicted"/>
<dbReference type="GO" id="GO:0030313">
    <property type="term" value="C:cell envelope"/>
    <property type="evidence" value="ECO:0007669"/>
    <property type="project" value="UniProtKB-SubCell"/>
</dbReference>
<dbReference type="InterPro" id="IPR032694">
    <property type="entry name" value="CopC/D"/>
</dbReference>
<keyword evidence="6" id="KW-1133">Transmembrane helix</keyword>
<accession>A0A2T0UTV8</accession>
<dbReference type="GO" id="GO:0046688">
    <property type="term" value="P:response to copper ion"/>
    <property type="evidence" value="ECO:0007669"/>
    <property type="project" value="InterPro"/>
</dbReference>
<gene>
    <name evidence="8" type="ORF">BCF74_106100</name>
</gene>
<feature type="compositionally biased region" description="Low complexity" evidence="5">
    <location>
        <begin position="130"/>
        <end position="175"/>
    </location>
</feature>
<dbReference type="GO" id="GO:0005507">
    <property type="term" value="F:copper ion binding"/>
    <property type="evidence" value="ECO:0007669"/>
    <property type="project" value="InterPro"/>
</dbReference>
<evidence type="ECO:0000259" key="7">
    <source>
        <dbReference type="Pfam" id="PF04234"/>
    </source>
</evidence>
<dbReference type="SUPFAM" id="SSF81296">
    <property type="entry name" value="E set domains"/>
    <property type="match status" value="1"/>
</dbReference>
<organism evidence="8 9">
    <name type="scientific">Knoellia remsis</name>
    <dbReference type="NCBI Taxonomy" id="407159"/>
    <lineage>
        <taxon>Bacteria</taxon>
        <taxon>Bacillati</taxon>
        <taxon>Actinomycetota</taxon>
        <taxon>Actinomycetes</taxon>
        <taxon>Micrococcales</taxon>
        <taxon>Intrasporangiaceae</taxon>
        <taxon>Knoellia</taxon>
    </lineage>
</organism>
<keyword evidence="3" id="KW-0732">Signal</keyword>
<keyword evidence="6" id="KW-0812">Transmembrane</keyword>
<feature type="domain" description="CopC" evidence="7">
    <location>
        <begin position="29"/>
        <end position="122"/>
    </location>
</feature>
<dbReference type="Pfam" id="PF04234">
    <property type="entry name" value="CopC"/>
    <property type="match status" value="1"/>
</dbReference>
<evidence type="ECO:0000256" key="4">
    <source>
        <dbReference type="ARBA" id="ARBA00023008"/>
    </source>
</evidence>
<dbReference type="GO" id="GO:0006825">
    <property type="term" value="P:copper ion transport"/>
    <property type="evidence" value="ECO:0007669"/>
    <property type="project" value="InterPro"/>
</dbReference>
<evidence type="ECO:0000313" key="8">
    <source>
        <dbReference type="EMBL" id="PRY61350.1"/>
    </source>
</evidence>
<evidence type="ECO:0000256" key="5">
    <source>
        <dbReference type="SAM" id="MobiDB-lite"/>
    </source>
</evidence>
<comment type="caution">
    <text evidence="8">The sequence shown here is derived from an EMBL/GenBank/DDBJ whole genome shotgun (WGS) entry which is preliminary data.</text>
</comment>
<reference evidence="8 9" key="1">
    <citation type="submission" date="2018-03" db="EMBL/GenBank/DDBJ databases">
        <title>Genomic Encyclopedia of Archaeal and Bacterial Type Strains, Phase II (KMG-II): from individual species to whole genera.</title>
        <authorList>
            <person name="Goeker M."/>
        </authorList>
    </citation>
    <scope>NUCLEOTIDE SEQUENCE [LARGE SCALE GENOMIC DNA]</scope>
    <source>
        <strain evidence="8 9">ATCC BAA-1496</strain>
    </source>
</reference>
<dbReference type="GO" id="GO:0042597">
    <property type="term" value="C:periplasmic space"/>
    <property type="evidence" value="ECO:0007669"/>
    <property type="project" value="InterPro"/>
</dbReference>
<keyword evidence="6" id="KW-0472">Membrane</keyword>
<dbReference type="InterPro" id="IPR014756">
    <property type="entry name" value="Ig_E-set"/>
</dbReference>
<keyword evidence="4" id="KW-0186">Copper</keyword>
<dbReference type="InterPro" id="IPR014755">
    <property type="entry name" value="Cu-Rt/internalin_Ig-like"/>
</dbReference>
<feature type="transmembrane region" description="Helical" evidence="6">
    <location>
        <begin position="180"/>
        <end position="201"/>
    </location>
</feature>
<evidence type="ECO:0000313" key="9">
    <source>
        <dbReference type="Proteomes" id="UP000237822"/>
    </source>
</evidence>
<dbReference type="AlphaFoldDB" id="A0A2T0UTV8"/>
<keyword evidence="2" id="KW-0479">Metal-binding</keyword>
<evidence type="ECO:0000256" key="6">
    <source>
        <dbReference type="SAM" id="Phobius"/>
    </source>
</evidence>
<dbReference type="InterPro" id="IPR007348">
    <property type="entry name" value="CopC_dom"/>
</dbReference>
<comment type="subcellular location">
    <subcellularLocation>
        <location evidence="1">Cell envelope</location>
    </subcellularLocation>
</comment>
<sequence>MRLMTRGLLLVIVTTLLGIGVGALPAGAHSQLISITPKDGATLPSSPTEVVLTFNEDVNPQFVTVRVTDSEGGDVVGAKATADGPKVTLPVGDPIAAGSYNIVYRVVSADSHPISGSTTFTIEGDPQAPAPSATSSSADPSASSSESTSPSASGPVAPAPSASSTDAADSPQDQSGDNHLLVWALVLAALAAAVGATLYAVRKDRGSE</sequence>
<evidence type="ECO:0000256" key="1">
    <source>
        <dbReference type="ARBA" id="ARBA00004196"/>
    </source>
</evidence>
<dbReference type="Proteomes" id="UP000237822">
    <property type="component" value="Unassembled WGS sequence"/>
</dbReference>
<protein>
    <recommendedName>
        <fullName evidence="7">CopC domain-containing protein</fullName>
    </recommendedName>
</protein>
<dbReference type="Gene3D" id="2.60.40.1220">
    <property type="match status" value="1"/>
</dbReference>